<comment type="caution">
    <text evidence="4">The sequence shown here is derived from an EMBL/GenBank/DDBJ whole genome shotgun (WGS) entry which is preliminary data.</text>
</comment>
<dbReference type="EMBL" id="LXFE01000929">
    <property type="protein sequence ID" value="OLL24223.1"/>
    <property type="molecule type" value="Genomic_DNA"/>
</dbReference>
<proteinExistence type="predicted"/>
<dbReference type="CDD" id="cd01449">
    <property type="entry name" value="TST_Repeat_2"/>
    <property type="match status" value="1"/>
</dbReference>
<organism evidence="4 5">
    <name type="scientific">Neolecta irregularis (strain DAH-3)</name>
    <dbReference type="NCBI Taxonomy" id="1198029"/>
    <lineage>
        <taxon>Eukaryota</taxon>
        <taxon>Fungi</taxon>
        <taxon>Dikarya</taxon>
        <taxon>Ascomycota</taxon>
        <taxon>Taphrinomycotina</taxon>
        <taxon>Neolectales</taxon>
        <taxon>Neolectaceae</taxon>
        <taxon>Neolecta</taxon>
    </lineage>
</organism>
<protein>
    <submittedName>
        <fullName evidence="4">Putative 3-mercaptopyruvate sulfurtransferase</fullName>
    </submittedName>
</protein>
<dbReference type="InterPro" id="IPR045078">
    <property type="entry name" value="TST/MPST-like"/>
</dbReference>
<evidence type="ECO:0000256" key="2">
    <source>
        <dbReference type="ARBA" id="ARBA00022737"/>
    </source>
</evidence>
<keyword evidence="5" id="KW-1185">Reference proteome</keyword>
<dbReference type="GO" id="GO:0004792">
    <property type="term" value="F:thiosulfate-cyanide sulfurtransferase activity"/>
    <property type="evidence" value="ECO:0007669"/>
    <property type="project" value="EnsemblFungi"/>
</dbReference>
<name>A0A1U7LNQ7_NEOID</name>
<evidence type="ECO:0000256" key="1">
    <source>
        <dbReference type="ARBA" id="ARBA00022679"/>
    </source>
</evidence>
<dbReference type="PROSITE" id="PS50206">
    <property type="entry name" value="RHODANESE_3"/>
    <property type="match status" value="2"/>
</dbReference>
<dbReference type="Proteomes" id="UP000186594">
    <property type="component" value="Unassembled WGS sequence"/>
</dbReference>
<keyword evidence="4" id="KW-0670">Pyruvate</keyword>
<accession>A0A1U7LNQ7</accession>
<sequence>MNRFESILVSPKSLSAALQSNSPSQVVPVDCSWFMPGSKRDPQKEYQQRRIPHARFFDLDKVKGESAYPHMLPTRADFMKEMSRLGIKKEDHITVYDTLGIFSAPRVFWMLRYFGHQQCSILDGGFPRWLKEQYDIDSGQPKEFEATEYNVPHVQIDLLSTYEDVVAIVRGKKDVQIIDARPSDRFIGAAKEPRPDISSGHIPGSISIPFSTVVDPSLGEFLPSEDLKNLFTAKGIDLSKETVLSCGSGVTASALFTALVSAGHSGSLSVYDGKVLHDNAANFNRIVE</sequence>
<dbReference type="PANTHER" id="PTHR11364:SF27">
    <property type="entry name" value="SULFURTRANSFERASE"/>
    <property type="match status" value="1"/>
</dbReference>
<dbReference type="SUPFAM" id="SSF52821">
    <property type="entry name" value="Rhodanese/Cell cycle control phosphatase"/>
    <property type="match status" value="2"/>
</dbReference>
<gene>
    <name evidence="4" type="ORF">NEOLI_004377</name>
</gene>
<dbReference type="AlphaFoldDB" id="A0A1U7LNQ7"/>
<dbReference type="CDD" id="cd01448">
    <property type="entry name" value="TST_Repeat_1"/>
    <property type="match status" value="1"/>
</dbReference>
<dbReference type="OrthoDB" id="270167at2759"/>
<dbReference type="OMA" id="NNNWFAS"/>
<dbReference type="GO" id="GO:0002143">
    <property type="term" value="P:tRNA wobble position uridine thiolation"/>
    <property type="evidence" value="ECO:0007669"/>
    <property type="project" value="EnsemblFungi"/>
</dbReference>
<dbReference type="PANTHER" id="PTHR11364">
    <property type="entry name" value="THIOSULFATE SULFERTANSFERASE"/>
    <property type="match status" value="1"/>
</dbReference>
<keyword evidence="2" id="KW-0677">Repeat</keyword>
<dbReference type="GO" id="GO:0005739">
    <property type="term" value="C:mitochondrion"/>
    <property type="evidence" value="ECO:0007669"/>
    <property type="project" value="TreeGrafter"/>
</dbReference>
<dbReference type="Gene3D" id="3.40.250.10">
    <property type="entry name" value="Rhodanese-like domain"/>
    <property type="match status" value="2"/>
</dbReference>
<evidence type="ECO:0000259" key="3">
    <source>
        <dbReference type="PROSITE" id="PS50206"/>
    </source>
</evidence>
<dbReference type="STRING" id="1198029.A0A1U7LNQ7"/>
<keyword evidence="1 4" id="KW-0808">Transferase</keyword>
<evidence type="ECO:0000313" key="4">
    <source>
        <dbReference type="EMBL" id="OLL24223.1"/>
    </source>
</evidence>
<dbReference type="SMART" id="SM00450">
    <property type="entry name" value="RHOD"/>
    <property type="match status" value="2"/>
</dbReference>
<feature type="domain" description="Rhodanese" evidence="3">
    <location>
        <begin position="171"/>
        <end position="287"/>
    </location>
</feature>
<evidence type="ECO:0000313" key="5">
    <source>
        <dbReference type="Proteomes" id="UP000186594"/>
    </source>
</evidence>
<dbReference type="Pfam" id="PF00581">
    <property type="entry name" value="Rhodanese"/>
    <property type="match status" value="2"/>
</dbReference>
<reference evidence="4 5" key="1">
    <citation type="submission" date="2016-04" db="EMBL/GenBank/DDBJ databases">
        <title>Evolutionary innovation and constraint leading to complex multicellularity in the Ascomycota.</title>
        <authorList>
            <person name="Cisse O."/>
            <person name="Nguyen A."/>
            <person name="Hewitt D.A."/>
            <person name="Jedd G."/>
            <person name="Stajich J.E."/>
        </authorList>
    </citation>
    <scope>NUCLEOTIDE SEQUENCE [LARGE SCALE GENOMIC DNA]</scope>
    <source>
        <strain evidence="4 5">DAH-3</strain>
    </source>
</reference>
<dbReference type="InterPro" id="IPR001763">
    <property type="entry name" value="Rhodanese-like_dom"/>
</dbReference>
<dbReference type="InterPro" id="IPR036873">
    <property type="entry name" value="Rhodanese-like_dom_sf"/>
</dbReference>
<feature type="domain" description="Rhodanese" evidence="3">
    <location>
        <begin position="22"/>
        <end position="138"/>
    </location>
</feature>